<dbReference type="Proteomes" id="UP000192408">
    <property type="component" value="Unassembled WGS sequence"/>
</dbReference>
<dbReference type="STRING" id="1122938.SAMN05660772_02734"/>
<dbReference type="CDD" id="cd03037">
    <property type="entry name" value="GST_N_GRX2"/>
    <property type="match status" value="1"/>
</dbReference>
<keyword evidence="4" id="KW-1185">Reference proteome</keyword>
<reference evidence="4" key="1">
    <citation type="submission" date="2017-04" db="EMBL/GenBank/DDBJ databases">
        <authorList>
            <person name="Varghese N."/>
            <person name="Submissions S."/>
        </authorList>
    </citation>
    <scope>NUCLEOTIDE SEQUENCE [LARGE SCALE GENOMIC DNA]</scope>
    <source>
        <strain evidence="4">DSM 23072</strain>
    </source>
</reference>
<dbReference type="Pfam" id="PF13417">
    <property type="entry name" value="GST_N_3"/>
    <property type="match status" value="1"/>
</dbReference>
<dbReference type="SMR" id="A0A1W1V1X3"/>
<dbReference type="SFLD" id="SFLDG01183">
    <property type="entry name" value="Grx2-like"/>
    <property type="match status" value="1"/>
</dbReference>
<dbReference type="SFLD" id="SFLDS00019">
    <property type="entry name" value="Glutathione_Transferase_(cytos"/>
    <property type="match status" value="1"/>
</dbReference>
<dbReference type="Pfam" id="PF04399">
    <property type="entry name" value="Glutaredoxin2_C"/>
    <property type="match status" value="1"/>
</dbReference>
<dbReference type="InterPro" id="IPR036249">
    <property type="entry name" value="Thioredoxin-like_sf"/>
</dbReference>
<dbReference type="EMBL" id="FWWV01000034">
    <property type="protein sequence ID" value="SMB87377.1"/>
    <property type="molecule type" value="Genomic_DNA"/>
</dbReference>
<dbReference type="SUPFAM" id="SSF47616">
    <property type="entry name" value="GST C-terminal domain-like"/>
    <property type="match status" value="1"/>
</dbReference>
<proteinExistence type="predicted"/>
<organism evidence="3 4">
    <name type="scientific">Pasteurella testudinis DSM 23072</name>
    <dbReference type="NCBI Taxonomy" id="1122938"/>
    <lineage>
        <taxon>Bacteria</taxon>
        <taxon>Pseudomonadati</taxon>
        <taxon>Pseudomonadota</taxon>
        <taxon>Gammaproteobacteria</taxon>
        <taxon>Pasteurellales</taxon>
        <taxon>Pasteurellaceae</taxon>
        <taxon>Pasteurella</taxon>
    </lineage>
</organism>
<feature type="domain" description="Glutaredoxin 2 C-terminal" evidence="1">
    <location>
        <begin position="85"/>
        <end position="214"/>
    </location>
</feature>
<sequence>MKLFIYQHCPFCVKAAMIFGLKNIAVEKVVLMEDDIDTPTQMVGRKVAPILQKADGSFMPESMDIVRYIDQLDGKPHLSGATNPAIAEWLDAVKNITAPLFIPRFTQAPFAEIATESARERYIQRMTNWVGDLDQLLADTPLYLQQLQPHLAQLATLIQSESAVNGTLSEDDIHLFPTLRSLTIVKALVLPQKVRAYVETMAKLSQVELLDSMAV</sequence>
<feature type="domain" description="GST N-terminal" evidence="2">
    <location>
        <begin position="3"/>
        <end position="76"/>
    </location>
</feature>
<dbReference type="InterPro" id="IPR036282">
    <property type="entry name" value="Glutathione-S-Trfase_C_sf"/>
</dbReference>
<dbReference type="SFLD" id="SFLDG01204">
    <property type="entry name" value="Grx2-like.1"/>
    <property type="match status" value="1"/>
</dbReference>
<evidence type="ECO:0000259" key="1">
    <source>
        <dbReference type="Pfam" id="PF04399"/>
    </source>
</evidence>
<dbReference type="NCBIfam" id="NF007702">
    <property type="entry name" value="PRK10387.1"/>
    <property type="match status" value="1"/>
</dbReference>
<dbReference type="InterPro" id="IPR004045">
    <property type="entry name" value="Glutathione_S-Trfase_N"/>
</dbReference>
<dbReference type="Gene3D" id="3.40.30.10">
    <property type="entry name" value="Glutaredoxin"/>
    <property type="match status" value="1"/>
</dbReference>
<name>A0A1W1V1X3_9PAST</name>
<evidence type="ECO:0000313" key="3">
    <source>
        <dbReference type="EMBL" id="SMB87377.1"/>
    </source>
</evidence>
<dbReference type="CDD" id="cd03199">
    <property type="entry name" value="GST_C_GRX2"/>
    <property type="match status" value="1"/>
</dbReference>
<dbReference type="Gene3D" id="1.20.1050.10">
    <property type="match status" value="1"/>
</dbReference>
<dbReference type="RefSeq" id="WP_084257513.1">
    <property type="nucleotide sequence ID" value="NZ_FWWV01000034.1"/>
</dbReference>
<dbReference type="InterPro" id="IPR011901">
    <property type="entry name" value="Grx2"/>
</dbReference>
<dbReference type="InterPro" id="IPR040079">
    <property type="entry name" value="Glutathione_S-Trfase"/>
</dbReference>
<dbReference type="AlphaFoldDB" id="A0A1W1V1X3"/>
<protein>
    <submittedName>
        <fullName evidence="3">Glutaredoxin 2</fullName>
    </submittedName>
</protein>
<dbReference type="NCBIfam" id="TIGR02182">
    <property type="entry name" value="GRXB"/>
    <property type="match status" value="1"/>
</dbReference>
<accession>A0A1W1V1X3</accession>
<evidence type="ECO:0000259" key="2">
    <source>
        <dbReference type="Pfam" id="PF13417"/>
    </source>
</evidence>
<gene>
    <name evidence="3" type="ORF">SAMN05660772_02734</name>
</gene>
<dbReference type="GO" id="GO:0005829">
    <property type="term" value="C:cytosol"/>
    <property type="evidence" value="ECO:0007669"/>
    <property type="project" value="InterPro"/>
</dbReference>
<dbReference type="InterPro" id="IPR007494">
    <property type="entry name" value="Glutaredoxin2_C"/>
</dbReference>
<dbReference type="SUPFAM" id="SSF52833">
    <property type="entry name" value="Thioredoxin-like"/>
    <property type="match status" value="1"/>
</dbReference>
<evidence type="ECO:0000313" key="4">
    <source>
        <dbReference type="Proteomes" id="UP000192408"/>
    </source>
</evidence>